<protein>
    <submittedName>
        <fullName evidence="1">Uncharacterized protein</fullName>
    </submittedName>
</protein>
<proteinExistence type="predicted"/>
<keyword evidence="2" id="KW-1185">Reference proteome</keyword>
<organism evidence="1 2">
    <name type="scientific">Ancylostoma ceylanicum</name>
    <dbReference type="NCBI Taxonomy" id="53326"/>
    <lineage>
        <taxon>Eukaryota</taxon>
        <taxon>Metazoa</taxon>
        <taxon>Ecdysozoa</taxon>
        <taxon>Nematoda</taxon>
        <taxon>Chromadorea</taxon>
        <taxon>Rhabditida</taxon>
        <taxon>Rhabditina</taxon>
        <taxon>Rhabditomorpha</taxon>
        <taxon>Strongyloidea</taxon>
        <taxon>Ancylostomatidae</taxon>
        <taxon>Ancylostomatinae</taxon>
        <taxon>Ancylostoma</taxon>
    </lineage>
</organism>
<name>A0A016UT85_9BILA</name>
<gene>
    <name evidence="1" type="primary">Acey_s0028.g1703</name>
    <name evidence="1" type="ORF">Y032_0028g1703</name>
</gene>
<dbReference type="EMBL" id="JARK01001364">
    <property type="protein sequence ID" value="EYC18151.1"/>
    <property type="molecule type" value="Genomic_DNA"/>
</dbReference>
<evidence type="ECO:0000313" key="1">
    <source>
        <dbReference type="EMBL" id="EYC18151.1"/>
    </source>
</evidence>
<dbReference type="AlphaFoldDB" id="A0A016UT85"/>
<dbReference type="OrthoDB" id="5890879at2759"/>
<sequence>MQERSYMRFRTSWRLRSLQKVVAARQSIHFLRRCLQHRVIPSFIRSRKLYRVCGLSKDGRKVLELELKILRMSIKNKKDQMFTQLKRCAANEHNCARYLETSL</sequence>
<reference evidence="2" key="1">
    <citation type="journal article" date="2015" name="Nat. Genet.">
        <title>The genome and transcriptome of the zoonotic hookworm Ancylostoma ceylanicum identify infection-specific gene families.</title>
        <authorList>
            <person name="Schwarz E.M."/>
            <person name="Hu Y."/>
            <person name="Antoshechkin I."/>
            <person name="Miller M.M."/>
            <person name="Sternberg P.W."/>
            <person name="Aroian R.V."/>
        </authorList>
    </citation>
    <scope>NUCLEOTIDE SEQUENCE</scope>
    <source>
        <strain evidence="2">HY135</strain>
    </source>
</reference>
<evidence type="ECO:0000313" key="2">
    <source>
        <dbReference type="Proteomes" id="UP000024635"/>
    </source>
</evidence>
<comment type="caution">
    <text evidence="1">The sequence shown here is derived from an EMBL/GenBank/DDBJ whole genome shotgun (WGS) entry which is preliminary data.</text>
</comment>
<dbReference type="Proteomes" id="UP000024635">
    <property type="component" value="Unassembled WGS sequence"/>
</dbReference>
<accession>A0A016UT85</accession>